<comment type="caution">
    <text evidence="2">The sequence shown here is derived from an EMBL/GenBank/DDBJ whole genome shotgun (WGS) entry which is preliminary data.</text>
</comment>
<name>A0AAV8XXI1_9CUCU</name>
<accession>A0AAV8XXI1</accession>
<feature type="signal peptide" evidence="1">
    <location>
        <begin position="1"/>
        <end position="19"/>
    </location>
</feature>
<keyword evidence="3" id="KW-1185">Reference proteome</keyword>
<sequence>AIIAFFVVLAVANASVLHGASVLQGPSSRTTLVGPEGSVISSVSPGGQVITEEHPGVVAHAAPVAYASYAAPAVSAYAAPLRVAHSAYAAPSLVAHSAYATPVVSAYSSPIVSRAAYAAPYSYSVAAPVVAAHGSVDTVVAGPSGTIATSRGLTTADVVGSHGVYAHGW</sequence>
<feature type="non-terminal residue" evidence="2">
    <location>
        <position position="1"/>
    </location>
</feature>
<protein>
    <submittedName>
        <fullName evidence="2">Uncharacterized protein</fullName>
    </submittedName>
</protein>
<gene>
    <name evidence="2" type="ORF">NQ314_009763</name>
</gene>
<dbReference type="AlphaFoldDB" id="A0AAV8XXI1"/>
<proteinExistence type="predicted"/>
<evidence type="ECO:0000313" key="2">
    <source>
        <dbReference type="EMBL" id="KAJ8943394.1"/>
    </source>
</evidence>
<feature type="chain" id="PRO_5043350513" evidence="1">
    <location>
        <begin position="20"/>
        <end position="169"/>
    </location>
</feature>
<evidence type="ECO:0000256" key="1">
    <source>
        <dbReference type="SAM" id="SignalP"/>
    </source>
</evidence>
<organism evidence="2 3">
    <name type="scientific">Rhamnusium bicolor</name>
    <dbReference type="NCBI Taxonomy" id="1586634"/>
    <lineage>
        <taxon>Eukaryota</taxon>
        <taxon>Metazoa</taxon>
        <taxon>Ecdysozoa</taxon>
        <taxon>Arthropoda</taxon>
        <taxon>Hexapoda</taxon>
        <taxon>Insecta</taxon>
        <taxon>Pterygota</taxon>
        <taxon>Neoptera</taxon>
        <taxon>Endopterygota</taxon>
        <taxon>Coleoptera</taxon>
        <taxon>Polyphaga</taxon>
        <taxon>Cucujiformia</taxon>
        <taxon>Chrysomeloidea</taxon>
        <taxon>Cerambycidae</taxon>
        <taxon>Lepturinae</taxon>
        <taxon>Rhagiini</taxon>
        <taxon>Rhamnusium</taxon>
    </lineage>
</organism>
<evidence type="ECO:0000313" key="3">
    <source>
        <dbReference type="Proteomes" id="UP001162156"/>
    </source>
</evidence>
<dbReference type="Proteomes" id="UP001162156">
    <property type="component" value="Unassembled WGS sequence"/>
</dbReference>
<keyword evidence="1" id="KW-0732">Signal</keyword>
<reference evidence="2" key="1">
    <citation type="journal article" date="2023" name="Insect Mol. Biol.">
        <title>Genome sequencing provides insights into the evolution of gene families encoding plant cell wall-degrading enzymes in longhorned beetles.</title>
        <authorList>
            <person name="Shin N.R."/>
            <person name="Okamura Y."/>
            <person name="Kirsch R."/>
            <person name="Pauchet Y."/>
        </authorList>
    </citation>
    <scope>NUCLEOTIDE SEQUENCE</scope>
    <source>
        <strain evidence="2">RBIC_L_NR</strain>
    </source>
</reference>
<dbReference type="EMBL" id="JANEYF010002681">
    <property type="protein sequence ID" value="KAJ8943394.1"/>
    <property type="molecule type" value="Genomic_DNA"/>
</dbReference>